<reference evidence="6 7" key="1">
    <citation type="submission" date="2015-12" db="EMBL/GenBank/DDBJ databases">
        <title>Draft genome sequence of the thermoanaerobe Thermotalea metallivorans, an isolate from the runoff channel of the Great Artesian Basin, Australia.</title>
        <authorList>
            <person name="Patel B.K."/>
        </authorList>
    </citation>
    <scope>NUCLEOTIDE SEQUENCE [LARGE SCALE GENOMIC DNA]</scope>
    <source>
        <strain evidence="6 7">B2-1</strain>
    </source>
</reference>
<evidence type="ECO:0000256" key="5">
    <source>
        <dbReference type="ARBA" id="ARBA00023186"/>
    </source>
</evidence>
<evidence type="ECO:0000256" key="4">
    <source>
        <dbReference type="ARBA" id="ARBA00022795"/>
    </source>
</evidence>
<keyword evidence="6" id="KW-0966">Cell projection</keyword>
<dbReference type="Proteomes" id="UP000070456">
    <property type="component" value="Unassembled WGS sequence"/>
</dbReference>
<evidence type="ECO:0000256" key="2">
    <source>
        <dbReference type="ARBA" id="ARBA00008787"/>
    </source>
</evidence>
<dbReference type="CDD" id="cd16098">
    <property type="entry name" value="FliS"/>
    <property type="match status" value="1"/>
</dbReference>
<keyword evidence="6" id="KW-0969">Cilium</keyword>
<dbReference type="InterPro" id="IPR003713">
    <property type="entry name" value="FliS"/>
</dbReference>
<sequence>MALNNPYAQYKQNTVMTAPPEELTLMLFEGMVKFINQSKLFMQEKKLDKASNANLRAQDIIAELNLTLNMKYDISKNLRTLYDYMSRRLIEANLKKDVDILEEVLGLATELRDTWKEAIKIARKG</sequence>
<keyword evidence="4" id="KW-1005">Bacterial flagellum biogenesis</keyword>
<comment type="subcellular location">
    <subcellularLocation>
        <location evidence="1">Cytoplasm</location>
        <location evidence="1">Cytosol</location>
    </subcellularLocation>
</comment>
<dbReference type="RefSeq" id="WP_068555903.1">
    <property type="nucleotide sequence ID" value="NZ_LOEE01000028.1"/>
</dbReference>
<keyword evidence="3" id="KW-0963">Cytoplasm</keyword>
<comment type="similarity">
    <text evidence="2">Belongs to the FliS family.</text>
</comment>
<dbReference type="PATRIC" id="fig|520762.4.peg.1458"/>
<dbReference type="STRING" id="520762.AN619_13120"/>
<dbReference type="PANTHER" id="PTHR34773:SF1">
    <property type="entry name" value="FLAGELLAR SECRETION CHAPERONE FLIS"/>
    <property type="match status" value="1"/>
</dbReference>
<evidence type="ECO:0000256" key="3">
    <source>
        <dbReference type="ARBA" id="ARBA00022490"/>
    </source>
</evidence>
<dbReference type="SUPFAM" id="SSF101116">
    <property type="entry name" value="Flagellar export chaperone FliS"/>
    <property type="match status" value="1"/>
</dbReference>
<evidence type="ECO:0000256" key="1">
    <source>
        <dbReference type="ARBA" id="ARBA00004514"/>
    </source>
</evidence>
<name>A0A140L729_9FIRM</name>
<comment type="caution">
    <text evidence="6">The sequence shown here is derived from an EMBL/GenBank/DDBJ whole genome shotgun (WGS) entry which is preliminary data.</text>
</comment>
<dbReference type="GO" id="GO:0005829">
    <property type="term" value="C:cytosol"/>
    <property type="evidence" value="ECO:0007669"/>
    <property type="project" value="UniProtKB-SubCell"/>
</dbReference>
<dbReference type="GO" id="GO:0044780">
    <property type="term" value="P:bacterial-type flagellum assembly"/>
    <property type="evidence" value="ECO:0007669"/>
    <property type="project" value="InterPro"/>
</dbReference>
<dbReference type="PIRSF" id="PIRSF039090">
    <property type="entry name" value="Flis"/>
    <property type="match status" value="1"/>
</dbReference>
<keyword evidence="6" id="KW-0282">Flagellum</keyword>
<keyword evidence="7" id="KW-1185">Reference proteome</keyword>
<dbReference type="OrthoDB" id="1524959at2"/>
<organism evidence="6 7">
    <name type="scientific">Thermotalea metallivorans</name>
    <dbReference type="NCBI Taxonomy" id="520762"/>
    <lineage>
        <taxon>Bacteria</taxon>
        <taxon>Bacillati</taxon>
        <taxon>Bacillota</taxon>
        <taxon>Clostridia</taxon>
        <taxon>Peptostreptococcales</taxon>
        <taxon>Thermotaleaceae</taxon>
        <taxon>Thermotalea</taxon>
    </lineage>
</organism>
<keyword evidence="5" id="KW-0143">Chaperone</keyword>
<evidence type="ECO:0000313" key="7">
    <source>
        <dbReference type="Proteomes" id="UP000070456"/>
    </source>
</evidence>
<accession>A0A140L729</accession>
<gene>
    <name evidence="6" type="primary">fliS</name>
    <name evidence="6" type="ORF">AN619_13120</name>
</gene>
<dbReference type="Pfam" id="PF02561">
    <property type="entry name" value="FliS"/>
    <property type="match status" value="1"/>
</dbReference>
<protein>
    <submittedName>
        <fullName evidence="6">Flagellar protein FliS</fullName>
    </submittedName>
</protein>
<evidence type="ECO:0000313" key="6">
    <source>
        <dbReference type="EMBL" id="KXG76354.1"/>
    </source>
</evidence>
<dbReference type="NCBIfam" id="TIGR00208">
    <property type="entry name" value="fliS"/>
    <property type="match status" value="1"/>
</dbReference>
<dbReference type="InterPro" id="IPR036584">
    <property type="entry name" value="FliS_sf"/>
</dbReference>
<dbReference type="AlphaFoldDB" id="A0A140L729"/>
<dbReference type="PANTHER" id="PTHR34773">
    <property type="entry name" value="FLAGELLAR SECRETION CHAPERONE FLIS"/>
    <property type="match status" value="1"/>
</dbReference>
<dbReference type="Gene3D" id="1.20.120.340">
    <property type="entry name" value="Flagellar protein FliS"/>
    <property type="match status" value="1"/>
</dbReference>
<dbReference type="EMBL" id="LOEE01000028">
    <property type="protein sequence ID" value="KXG76354.1"/>
    <property type="molecule type" value="Genomic_DNA"/>
</dbReference>
<proteinExistence type="inferred from homology"/>
<dbReference type="GO" id="GO:0071973">
    <property type="term" value="P:bacterial-type flagellum-dependent cell motility"/>
    <property type="evidence" value="ECO:0007669"/>
    <property type="project" value="TreeGrafter"/>
</dbReference>